<dbReference type="InterPro" id="IPR027372">
    <property type="entry name" value="Phytase-like_dom"/>
</dbReference>
<keyword evidence="4" id="KW-1185">Reference proteome</keyword>
<name>A0A9W9RHJ2_PENBR</name>
<feature type="chain" id="PRO_5040944133" description="Phytase-like domain-containing protein" evidence="1">
    <location>
        <begin position="17"/>
        <end position="515"/>
    </location>
</feature>
<feature type="signal peptide" evidence="1">
    <location>
        <begin position="1"/>
        <end position="16"/>
    </location>
</feature>
<dbReference type="Proteomes" id="UP001148299">
    <property type="component" value="Unassembled WGS sequence"/>
</dbReference>
<accession>A0A9W9RHJ2</accession>
<reference evidence="3" key="1">
    <citation type="submission" date="2022-12" db="EMBL/GenBank/DDBJ databases">
        <authorList>
            <person name="Petersen C."/>
        </authorList>
    </citation>
    <scope>NUCLEOTIDE SEQUENCE</scope>
    <source>
        <strain evidence="3">IBT 35675</strain>
    </source>
</reference>
<dbReference type="PANTHER" id="PTHR37957">
    <property type="entry name" value="BLR7070 PROTEIN"/>
    <property type="match status" value="1"/>
</dbReference>
<reference evidence="3" key="2">
    <citation type="journal article" date="2023" name="IMA Fungus">
        <title>Comparative genomic study of the Penicillium genus elucidates a diverse pangenome and 15 lateral gene transfer events.</title>
        <authorList>
            <person name="Petersen C."/>
            <person name="Sorensen T."/>
            <person name="Nielsen M.R."/>
            <person name="Sondergaard T.E."/>
            <person name="Sorensen J.L."/>
            <person name="Fitzpatrick D.A."/>
            <person name="Frisvad J.C."/>
            <person name="Nielsen K.L."/>
        </authorList>
    </citation>
    <scope>NUCLEOTIDE SEQUENCE</scope>
    <source>
        <strain evidence="3">IBT 35675</strain>
    </source>
</reference>
<keyword evidence="1" id="KW-0732">Signal</keyword>
<dbReference type="EMBL" id="JAPZBR010000003">
    <property type="protein sequence ID" value="KAJ5357628.1"/>
    <property type="molecule type" value="Genomic_DNA"/>
</dbReference>
<evidence type="ECO:0000313" key="3">
    <source>
        <dbReference type="EMBL" id="KAJ5357628.1"/>
    </source>
</evidence>
<evidence type="ECO:0000259" key="2">
    <source>
        <dbReference type="Pfam" id="PF13449"/>
    </source>
</evidence>
<feature type="domain" description="Phytase-like" evidence="2">
    <location>
        <begin position="77"/>
        <end position="373"/>
    </location>
</feature>
<proteinExistence type="predicted"/>
<gene>
    <name evidence="3" type="ORF">N7541_004786</name>
</gene>
<dbReference type="AlphaFoldDB" id="A0A9W9RHJ2"/>
<protein>
    <recommendedName>
        <fullName evidence="2">Phytase-like domain-containing protein</fullName>
    </recommendedName>
</protein>
<dbReference type="Pfam" id="PF13449">
    <property type="entry name" value="Phytase-like"/>
    <property type="match status" value="1"/>
</dbReference>
<evidence type="ECO:0000313" key="4">
    <source>
        <dbReference type="Proteomes" id="UP001148299"/>
    </source>
</evidence>
<sequence length="515" mass="55578">MKLTLAVTLLSATAKAAEHVVNQTTCGGTTYKYTGLAGYGFVPSNATDKYGDTIGGIGSSIAFDQSSWRKTGADGYSGTVYATPDRGWNTNGTLNFQSRIHKFAITLKLAPNATPKNPSNPNVNLKYLDTILLTDPAGHPVTALDADADGYASFPGFPPLPVATYPGDGYGGPGPGGKRVSVDSEGTALDVRDGGFWISDEYGPYIYKFDAQGRMVHAIQPPEAYLPRRNGTLSFNSNSPPLYSPQARPVPIYTESGRNNNQGLEGVTISADGKMLYALVQSSLNQEGGPEKVSRSPVRLLAYDVSNASKPVLAHEYAVMLPKYWDYTEKDASKAYGVASQSEVHQLPSGDFLVLSRDAGFGRGQKNTRSVYRHADVFSLNGKNPATDLKGKKNYDDANGAIASSEGVLFPGIVPAEYCSFVDYNVNSELGKFRLHNGGPSDAFLLNEKWESLAVVPLNLSADGTQKSGQEYFLFSFSDNDFMTQDGHLNFGKFDYKDTSGYSLDTQVLAFKLKF</sequence>
<organism evidence="3 4">
    <name type="scientific">Penicillium brevicompactum</name>
    <dbReference type="NCBI Taxonomy" id="5074"/>
    <lineage>
        <taxon>Eukaryota</taxon>
        <taxon>Fungi</taxon>
        <taxon>Dikarya</taxon>
        <taxon>Ascomycota</taxon>
        <taxon>Pezizomycotina</taxon>
        <taxon>Eurotiomycetes</taxon>
        <taxon>Eurotiomycetidae</taxon>
        <taxon>Eurotiales</taxon>
        <taxon>Aspergillaceae</taxon>
        <taxon>Penicillium</taxon>
    </lineage>
</organism>
<dbReference type="PANTHER" id="PTHR37957:SF1">
    <property type="entry name" value="PHYTASE-LIKE DOMAIN-CONTAINING PROTEIN"/>
    <property type="match status" value="1"/>
</dbReference>
<evidence type="ECO:0000256" key="1">
    <source>
        <dbReference type="SAM" id="SignalP"/>
    </source>
</evidence>
<comment type="caution">
    <text evidence="3">The sequence shown here is derived from an EMBL/GenBank/DDBJ whole genome shotgun (WGS) entry which is preliminary data.</text>
</comment>